<organism evidence="2 3">
    <name type="scientific">Rhizopogon vinicolor AM-OR11-026</name>
    <dbReference type="NCBI Taxonomy" id="1314800"/>
    <lineage>
        <taxon>Eukaryota</taxon>
        <taxon>Fungi</taxon>
        <taxon>Dikarya</taxon>
        <taxon>Basidiomycota</taxon>
        <taxon>Agaricomycotina</taxon>
        <taxon>Agaricomycetes</taxon>
        <taxon>Agaricomycetidae</taxon>
        <taxon>Boletales</taxon>
        <taxon>Suillineae</taxon>
        <taxon>Rhizopogonaceae</taxon>
        <taxon>Rhizopogon</taxon>
    </lineage>
</organism>
<evidence type="ECO:0000256" key="1">
    <source>
        <dbReference type="SAM" id="MobiDB-lite"/>
    </source>
</evidence>
<dbReference type="Pfam" id="PF07173">
    <property type="entry name" value="GRDP-like"/>
    <property type="match status" value="1"/>
</dbReference>
<dbReference type="OrthoDB" id="2684236at2759"/>
<dbReference type="AlphaFoldDB" id="A0A1B7MSP0"/>
<dbReference type="InterPro" id="IPR009836">
    <property type="entry name" value="GRDP-like"/>
</dbReference>
<gene>
    <name evidence="2" type="ORF">K503DRAFT_802659</name>
</gene>
<accession>A0A1B7MSP0</accession>
<keyword evidence="3" id="KW-1185">Reference proteome</keyword>
<dbReference type="PANTHER" id="PTHR34365">
    <property type="entry name" value="ENOLASE (DUF1399)"/>
    <property type="match status" value="1"/>
</dbReference>
<name>A0A1B7MSP0_9AGAM</name>
<protein>
    <submittedName>
        <fullName evidence="2">Uncharacterized protein</fullName>
    </submittedName>
</protein>
<evidence type="ECO:0000313" key="2">
    <source>
        <dbReference type="EMBL" id="OAX35634.1"/>
    </source>
</evidence>
<reference evidence="2 3" key="1">
    <citation type="submission" date="2016-06" db="EMBL/GenBank/DDBJ databases">
        <title>Comparative genomics of the ectomycorrhizal sister species Rhizopogon vinicolor and Rhizopogon vesiculosus (Basidiomycota: Boletales) reveals a divergence of the mating type B locus.</title>
        <authorList>
            <consortium name="DOE Joint Genome Institute"/>
            <person name="Mujic A.B."/>
            <person name="Kuo A."/>
            <person name="Tritt A."/>
            <person name="Lipzen A."/>
            <person name="Chen C."/>
            <person name="Johnson J."/>
            <person name="Sharma A."/>
            <person name="Barry K."/>
            <person name="Grigoriev I.V."/>
            <person name="Spatafora J.W."/>
        </authorList>
    </citation>
    <scope>NUCLEOTIDE SEQUENCE [LARGE SCALE GENOMIC DNA]</scope>
    <source>
        <strain evidence="2 3">AM-OR11-026</strain>
    </source>
</reference>
<sequence length="576" mass="66304">MDSFIIGSQRTPGPLVSVAQVKGHLRLLRVFHNLRIIVEECKDRRIPAFAAQMDRDSRWVWFITLAIDRFERWVKSLQFAPLEKFINKHFPPIDVWMVWHAYLLNPCCYEEDCERLPILQQLRVLNVFVVASIDVGKSAKNRPSESRIATWHKQTGSYFDPFDAMAELTHKQMECPRCRTRVFVPFANDNGTGYSEQRFSALCPLPGCRLKITKGNLAVAKFVRDLTAPEDGSDHYMAGSLFCRNGKRDTRRAKAIKDQLIHSSQFCRKDFRSSNPRIARVDWEKEIKERIGYSWPLLKDAIAIALSDQHEPTRINILSAYEHDSPFSIDLLSAVQRQGIFIRRIDVLGWIKPGAFKDNDKLQILEHSLLRYHCFLDLAAAFPNLMPVPTLDIDLVWHSHQLMSGKYGVDSESYVGRRLDHPLAIEEGVLSTALDNTCRAWQSRFQVPYMHCGCPAPDETVFKKFIRFLRHYTRTPTRLQASLHPDHIPATHPSIHNAVLDPELRGLGAFRKPAHTQQDEMSDLVRLSHPLVVRKKRSNKSNLEPPSRLEGFVSEKMIGQPLNSQSRTTLRQDWDV</sequence>
<evidence type="ECO:0000313" key="3">
    <source>
        <dbReference type="Proteomes" id="UP000092154"/>
    </source>
</evidence>
<dbReference type="STRING" id="1314800.A0A1B7MSP0"/>
<dbReference type="PANTHER" id="PTHR34365:SF7">
    <property type="entry name" value="GLYCINE-RICH DOMAIN-CONTAINING PROTEIN 1"/>
    <property type="match status" value="1"/>
</dbReference>
<proteinExistence type="predicted"/>
<dbReference type="InParanoid" id="A0A1B7MSP0"/>
<feature type="region of interest" description="Disordered" evidence="1">
    <location>
        <begin position="536"/>
        <end position="576"/>
    </location>
</feature>
<dbReference type="Proteomes" id="UP000092154">
    <property type="component" value="Unassembled WGS sequence"/>
</dbReference>
<dbReference type="EMBL" id="KV448481">
    <property type="protein sequence ID" value="OAX35634.1"/>
    <property type="molecule type" value="Genomic_DNA"/>
</dbReference>